<sequence>MKFNDNRLHVRVPAKLLNLAHETARQNSETLSRLVRAYLEAYTASQPTKMAE</sequence>
<reference evidence="1 2" key="1">
    <citation type="submission" date="2020-09" db="EMBL/GenBank/DDBJ databases">
        <authorList>
            <person name="Kim M.K."/>
        </authorList>
    </citation>
    <scope>NUCLEOTIDE SEQUENCE [LARGE SCALE GENOMIC DNA]</scope>
    <source>
        <strain evidence="1 2">BT646</strain>
    </source>
</reference>
<evidence type="ECO:0008006" key="3">
    <source>
        <dbReference type="Google" id="ProtNLM"/>
    </source>
</evidence>
<gene>
    <name evidence="1" type="ORF">IC231_13615</name>
</gene>
<keyword evidence="2" id="KW-1185">Reference proteome</keyword>
<protein>
    <recommendedName>
        <fullName evidence="3">Arc family DNA-binding protein</fullName>
    </recommendedName>
</protein>
<dbReference type="Proteomes" id="UP000642468">
    <property type="component" value="Unassembled WGS sequence"/>
</dbReference>
<dbReference type="EMBL" id="JACWZZ010000003">
    <property type="protein sequence ID" value="MBD2716078.1"/>
    <property type="molecule type" value="Genomic_DNA"/>
</dbReference>
<evidence type="ECO:0000313" key="1">
    <source>
        <dbReference type="EMBL" id="MBD2716078.1"/>
    </source>
</evidence>
<dbReference type="RefSeq" id="WP_190785066.1">
    <property type="nucleotide sequence ID" value="NZ_JACWZZ010000003.1"/>
</dbReference>
<proteinExistence type="predicted"/>
<accession>A0ABR8JGU9</accession>
<name>A0ABR8JGU9_9BACT</name>
<organism evidence="1 2">
    <name type="scientific">Hymenobacter duratus</name>
    <dbReference type="NCBI Taxonomy" id="2771356"/>
    <lineage>
        <taxon>Bacteria</taxon>
        <taxon>Pseudomonadati</taxon>
        <taxon>Bacteroidota</taxon>
        <taxon>Cytophagia</taxon>
        <taxon>Cytophagales</taxon>
        <taxon>Hymenobacteraceae</taxon>
        <taxon>Hymenobacter</taxon>
    </lineage>
</organism>
<evidence type="ECO:0000313" key="2">
    <source>
        <dbReference type="Proteomes" id="UP000642468"/>
    </source>
</evidence>
<comment type="caution">
    <text evidence="1">The sequence shown here is derived from an EMBL/GenBank/DDBJ whole genome shotgun (WGS) entry which is preliminary data.</text>
</comment>